<dbReference type="GO" id="GO:0016020">
    <property type="term" value="C:membrane"/>
    <property type="evidence" value="ECO:0007669"/>
    <property type="project" value="UniProtKB-SubCell"/>
</dbReference>
<feature type="compositionally biased region" description="Polar residues" evidence="2">
    <location>
        <begin position="16"/>
        <end position="31"/>
    </location>
</feature>
<feature type="transmembrane region" description="Helical" evidence="3">
    <location>
        <begin position="566"/>
        <end position="585"/>
    </location>
</feature>
<dbReference type="Gene3D" id="1.20.1250.20">
    <property type="entry name" value="MFS general substrate transporter like domains"/>
    <property type="match status" value="2"/>
</dbReference>
<organism evidence="5 6">
    <name type="scientific">Candidula unifasciata</name>
    <dbReference type="NCBI Taxonomy" id="100452"/>
    <lineage>
        <taxon>Eukaryota</taxon>
        <taxon>Metazoa</taxon>
        <taxon>Spiralia</taxon>
        <taxon>Lophotrochozoa</taxon>
        <taxon>Mollusca</taxon>
        <taxon>Gastropoda</taxon>
        <taxon>Heterobranchia</taxon>
        <taxon>Euthyneura</taxon>
        <taxon>Panpulmonata</taxon>
        <taxon>Eupulmonata</taxon>
        <taxon>Stylommatophora</taxon>
        <taxon>Helicina</taxon>
        <taxon>Helicoidea</taxon>
        <taxon>Geomitridae</taxon>
        <taxon>Candidula</taxon>
    </lineage>
</organism>
<feature type="transmembrane region" description="Helical" evidence="3">
    <location>
        <begin position="410"/>
        <end position="431"/>
    </location>
</feature>
<dbReference type="PANTHER" id="PTHR11360">
    <property type="entry name" value="MONOCARBOXYLATE TRANSPORTER"/>
    <property type="match status" value="1"/>
</dbReference>
<protein>
    <recommendedName>
        <fullName evidence="4">Major facilitator superfamily (MFS) profile domain-containing protein</fullName>
    </recommendedName>
</protein>
<feature type="region of interest" description="Disordered" evidence="2">
    <location>
        <begin position="1"/>
        <end position="31"/>
    </location>
</feature>
<dbReference type="Pfam" id="PF07690">
    <property type="entry name" value="MFS_1"/>
    <property type="match status" value="1"/>
</dbReference>
<evidence type="ECO:0000256" key="1">
    <source>
        <dbReference type="ARBA" id="ARBA00004141"/>
    </source>
</evidence>
<dbReference type="InterPro" id="IPR050327">
    <property type="entry name" value="Proton-linked_MCT"/>
</dbReference>
<feature type="transmembrane region" description="Helical" evidence="3">
    <location>
        <begin position="443"/>
        <end position="463"/>
    </location>
</feature>
<accession>A0A8S4A1W1</accession>
<keyword evidence="3" id="KW-1133">Transmembrane helix</keyword>
<keyword evidence="6" id="KW-1185">Reference proteome</keyword>
<dbReference type="GO" id="GO:0008028">
    <property type="term" value="F:monocarboxylic acid transmembrane transporter activity"/>
    <property type="evidence" value="ECO:0007669"/>
    <property type="project" value="TreeGrafter"/>
</dbReference>
<evidence type="ECO:0000256" key="2">
    <source>
        <dbReference type="SAM" id="MobiDB-lite"/>
    </source>
</evidence>
<keyword evidence="3" id="KW-0812">Transmembrane</keyword>
<feature type="transmembrane region" description="Helical" evidence="3">
    <location>
        <begin position="475"/>
        <end position="495"/>
    </location>
</feature>
<comment type="caution">
    <text evidence="5">The sequence shown here is derived from an EMBL/GenBank/DDBJ whole genome shotgun (WGS) entry which is preliminary data.</text>
</comment>
<feature type="transmembrane region" description="Helical" evidence="3">
    <location>
        <begin position="534"/>
        <end position="554"/>
    </location>
</feature>
<dbReference type="InterPro" id="IPR036259">
    <property type="entry name" value="MFS_trans_sf"/>
</dbReference>
<dbReference type="InterPro" id="IPR020846">
    <property type="entry name" value="MFS_dom"/>
</dbReference>
<dbReference type="CDD" id="cd17352">
    <property type="entry name" value="MFS_MCT_SLC16"/>
    <property type="match status" value="1"/>
</dbReference>
<sequence length="633" mass="69229">MTKENENIDDTPKTIRATTDGTANKNENNNIRATQNGAALVEDITIKEKVAHPGAPPDGGWGWVVVASSFTISLLVDGVCFSFGIFFDEFREEFGTSKGTTSWIGSVLNGSYLIFGPIFSALVNMYGCRNVALGGAVLASVAFFLSTFSPNIGVLIFTYGFLGGLGFGLMYLPAIVMVGYYFERRRALATGIACCGSGIGAFLFAPFTEYLLHEYGWRGATWIISALLCHSFASAIFFRPLTPAAPEASMLEMGERHEEAVRLIDDDIIDMTDVRRSPKENIPEPKSSLISEKLKSEIYQRLTTMPIEDSSAGQQYTPSDTARLAFSQDFSRYHRFKEGHPGEPTHRPSVPPLQRQDIFYSGSIWHLKEFREKTGAVGSQKNLATSSDKKGFVQSFVSVFDISLLKSPTFLIYGASCFLCMFGFFVPFIYIPTHAIDLGLDSTSAAFLISIIGITNTVGRVAVGFVSDQTWADCLLINNVALICGGVATLFVPYYTYYYLLAIYAAIFGSAIAVFVSLRSIIMVELMGLEKLTTAFGFVIMCQGMSSLLGPPVAGAISDYTGNYNAAFYLAGVSLTLSGLICLPLRRIASWETGKQKLAASRERSKNNRPLEAKKEYELLDVNSFKDTTKVGV</sequence>
<evidence type="ECO:0000259" key="4">
    <source>
        <dbReference type="PROSITE" id="PS50850"/>
    </source>
</evidence>
<feature type="compositionally biased region" description="Basic and acidic residues" evidence="2">
    <location>
        <begin position="1"/>
        <end position="13"/>
    </location>
</feature>
<dbReference type="EMBL" id="CAJHNH020007013">
    <property type="protein sequence ID" value="CAG5134292.1"/>
    <property type="molecule type" value="Genomic_DNA"/>
</dbReference>
<feature type="transmembrane region" description="Helical" evidence="3">
    <location>
        <begin position="187"/>
        <end position="207"/>
    </location>
</feature>
<evidence type="ECO:0000313" key="6">
    <source>
        <dbReference type="Proteomes" id="UP000678393"/>
    </source>
</evidence>
<keyword evidence="3" id="KW-0472">Membrane</keyword>
<evidence type="ECO:0000256" key="3">
    <source>
        <dbReference type="SAM" id="Phobius"/>
    </source>
</evidence>
<feature type="transmembrane region" description="Helical" evidence="3">
    <location>
        <begin position="61"/>
        <end position="87"/>
    </location>
</feature>
<evidence type="ECO:0000313" key="5">
    <source>
        <dbReference type="EMBL" id="CAG5134292.1"/>
    </source>
</evidence>
<reference evidence="5" key="1">
    <citation type="submission" date="2021-04" db="EMBL/GenBank/DDBJ databases">
        <authorList>
            <consortium name="Molecular Ecology Group"/>
        </authorList>
    </citation>
    <scope>NUCLEOTIDE SEQUENCE</scope>
</reference>
<feature type="transmembrane region" description="Helical" evidence="3">
    <location>
        <begin position="501"/>
        <end position="522"/>
    </location>
</feature>
<gene>
    <name evidence="5" type="ORF">CUNI_LOCUS19850</name>
</gene>
<dbReference type="Proteomes" id="UP000678393">
    <property type="component" value="Unassembled WGS sequence"/>
</dbReference>
<feature type="transmembrane region" description="Helical" evidence="3">
    <location>
        <begin position="103"/>
        <end position="123"/>
    </location>
</feature>
<dbReference type="PROSITE" id="PS50850">
    <property type="entry name" value="MFS"/>
    <property type="match status" value="1"/>
</dbReference>
<feature type="transmembrane region" description="Helical" evidence="3">
    <location>
        <begin position="130"/>
        <end position="148"/>
    </location>
</feature>
<feature type="domain" description="Major facilitator superfamily (MFS) profile" evidence="4">
    <location>
        <begin position="62"/>
        <end position="590"/>
    </location>
</feature>
<feature type="transmembrane region" description="Helical" evidence="3">
    <location>
        <begin position="154"/>
        <end position="180"/>
    </location>
</feature>
<name>A0A8S4A1W1_9EUPU</name>
<feature type="transmembrane region" description="Helical" evidence="3">
    <location>
        <begin position="219"/>
        <end position="238"/>
    </location>
</feature>
<proteinExistence type="predicted"/>
<dbReference type="OrthoDB" id="6509908at2759"/>
<dbReference type="AlphaFoldDB" id="A0A8S4A1W1"/>
<dbReference type="InterPro" id="IPR011701">
    <property type="entry name" value="MFS"/>
</dbReference>
<dbReference type="PANTHER" id="PTHR11360:SF284">
    <property type="entry name" value="EG:103B4.3 PROTEIN-RELATED"/>
    <property type="match status" value="1"/>
</dbReference>
<dbReference type="SUPFAM" id="SSF103473">
    <property type="entry name" value="MFS general substrate transporter"/>
    <property type="match status" value="1"/>
</dbReference>
<comment type="subcellular location">
    <subcellularLocation>
        <location evidence="1">Membrane</location>
        <topology evidence="1">Multi-pass membrane protein</topology>
    </subcellularLocation>
</comment>